<keyword evidence="2" id="KW-0963">Cytoplasm</keyword>
<comment type="subcellular location">
    <subcellularLocation>
        <location evidence="1">Cytoplasm</location>
    </subcellularLocation>
</comment>
<feature type="compositionally biased region" description="Basic and acidic residues" evidence="5">
    <location>
        <begin position="42"/>
        <end position="53"/>
    </location>
</feature>
<organism evidence="6 7">
    <name type="scientific">Tetradesmus obliquus</name>
    <name type="common">Green alga</name>
    <name type="synonym">Acutodesmus obliquus</name>
    <dbReference type="NCBI Taxonomy" id="3088"/>
    <lineage>
        <taxon>Eukaryota</taxon>
        <taxon>Viridiplantae</taxon>
        <taxon>Chlorophyta</taxon>
        <taxon>core chlorophytes</taxon>
        <taxon>Chlorophyceae</taxon>
        <taxon>CS clade</taxon>
        <taxon>Sphaeropleales</taxon>
        <taxon>Scenedesmaceae</taxon>
        <taxon>Tetradesmus</taxon>
    </lineage>
</organism>
<gene>
    <name evidence="6" type="ORF">OEZ85_002646</name>
</gene>
<keyword evidence="7" id="KW-1185">Reference proteome</keyword>
<protein>
    <recommendedName>
        <fullName evidence="8">Anaphase-promoting complex subunit 4 WD40 domain-containing protein</fullName>
    </recommendedName>
</protein>
<dbReference type="InterPro" id="IPR001680">
    <property type="entry name" value="WD40_rpt"/>
</dbReference>
<accession>A0ABY8TY89</accession>
<evidence type="ECO:0000256" key="5">
    <source>
        <dbReference type="SAM" id="MobiDB-lite"/>
    </source>
</evidence>
<evidence type="ECO:0000256" key="1">
    <source>
        <dbReference type="ARBA" id="ARBA00004496"/>
    </source>
</evidence>
<dbReference type="Pfam" id="PF00400">
    <property type="entry name" value="WD40"/>
    <property type="match status" value="1"/>
</dbReference>
<keyword evidence="4" id="KW-0677">Repeat</keyword>
<dbReference type="EMBL" id="CP126212">
    <property type="protein sequence ID" value="WIA14099.1"/>
    <property type="molecule type" value="Genomic_DNA"/>
</dbReference>
<keyword evidence="3" id="KW-0853">WD repeat</keyword>
<feature type="compositionally biased region" description="Low complexity" evidence="5">
    <location>
        <begin position="483"/>
        <end position="492"/>
    </location>
</feature>
<dbReference type="InterPro" id="IPR050687">
    <property type="entry name" value="Dynein_IC"/>
</dbReference>
<sequence>MPAADELTLLEDECTVLADVFSSWKQQKPPTASKAVATDPQQRSEAEVQTTDRADAAVQATAAAHGTSAKARVDGSSLSSFLQAAGSSMLSELAANVDCAAGRSQHSRLASSEEAPQCMFTLNAFSDGSSSSGNMRANKHQLQVTSVSWSKTGQTLAASFGRYDVDGWCCTPGAIATWNLARLGTTTGSSPDRLIATDSCVMACAFHPAEPALLAGGTYNGELVIWDLNKEDADAQVGKTDLLSDVRHREPITALCWQLSGAEARRHGSAAASYRLFTLGADGRLLVWLWSQLGNPIYGYELQWMSPGAEMRLLLGGSCLAFCPAATAHEEASLMVVGTEGGRLLRCQVNDMNEASIRDFAARLEAAAAAAPGSSSKVELRSAVKDREYETLSATVNGLSACPHHRQLALAAGGDGSLRVLDTLRASPLLLLEPSAAGLLAAGWSPSRPLVFAAGSADGNVYLYDLSTRQRLIRPVAQLQIGSSSSSSSSSSRAQGHQGRGRRSEGGVPGVNALAYNTVVPSTLAAAAGDQVQVWRLPASLVEPRPGEAKLLARLLGSEDVTGLLRKQALVV</sequence>
<dbReference type="SMART" id="SM00320">
    <property type="entry name" value="WD40"/>
    <property type="match status" value="6"/>
</dbReference>
<evidence type="ECO:0000256" key="2">
    <source>
        <dbReference type="ARBA" id="ARBA00022490"/>
    </source>
</evidence>
<dbReference type="Proteomes" id="UP001244341">
    <property type="component" value="Chromosome 5b"/>
</dbReference>
<name>A0ABY8TY89_TETOB</name>
<reference evidence="6 7" key="1">
    <citation type="submission" date="2023-05" db="EMBL/GenBank/DDBJ databases">
        <title>A 100% complete, gapless, phased diploid assembly of the Scenedesmus obliquus UTEX 3031 genome.</title>
        <authorList>
            <person name="Biondi T.C."/>
            <person name="Hanschen E.R."/>
            <person name="Kwon T."/>
            <person name="Eng W."/>
            <person name="Kruse C.P.S."/>
            <person name="Koehler S.I."/>
            <person name="Kunde Y."/>
            <person name="Gleasner C.D."/>
            <person name="You Mak K.T."/>
            <person name="Polle J."/>
            <person name="Hovde B.T."/>
            <person name="Starkenburg S.R."/>
        </authorList>
    </citation>
    <scope>NUCLEOTIDE SEQUENCE [LARGE SCALE GENOMIC DNA]</scope>
    <source>
        <strain evidence="6 7">DOE0152z</strain>
    </source>
</reference>
<dbReference type="InterPro" id="IPR015943">
    <property type="entry name" value="WD40/YVTN_repeat-like_dom_sf"/>
</dbReference>
<feature type="region of interest" description="Disordered" evidence="5">
    <location>
        <begin position="480"/>
        <end position="508"/>
    </location>
</feature>
<evidence type="ECO:0008006" key="8">
    <source>
        <dbReference type="Google" id="ProtNLM"/>
    </source>
</evidence>
<evidence type="ECO:0000313" key="6">
    <source>
        <dbReference type="EMBL" id="WIA14099.1"/>
    </source>
</evidence>
<evidence type="ECO:0000256" key="3">
    <source>
        <dbReference type="ARBA" id="ARBA00022574"/>
    </source>
</evidence>
<dbReference type="PANTHER" id="PTHR12442">
    <property type="entry name" value="DYNEIN INTERMEDIATE CHAIN"/>
    <property type="match status" value="1"/>
</dbReference>
<dbReference type="Gene3D" id="2.130.10.10">
    <property type="entry name" value="YVTN repeat-like/Quinoprotein amine dehydrogenase"/>
    <property type="match status" value="2"/>
</dbReference>
<evidence type="ECO:0000313" key="7">
    <source>
        <dbReference type="Proteomes" id="UP001244341"/>
    </source>
</evidence>
<dbReference type="PANTHER" id="PTHR12442:SF26">
    <property type="entry name" value="CYTOPLASMIC DYNEIN 2 INTERMEDIATE CHAIN 2"/>
    <property type="match status" value="1"/>
</dbReference>
<dbReference type="InterPro" id="IPR036322">
    <property type="entry name" value="WD40_repeat_dom_sf"/>
</dbReference>
<proteinExistence type="predicted"/>
<evidence type="ECO:0000256" key="4">
    <source>
        <dbReference type="ARBA" id="ARBA00022737"/>
    </source>
</evidence>
<feature type="region of interest" description="Disordered" evidence="5">
    <location>
        <begin position="27"/>
        <end position="53"/>
    </location>
</feature>
<dbReference type="SUPFAM" id="SSF50978">
    <property type="entry name" value="WD40 repeat-like"/>
    <property type="match status" value="1"/>
</dbReference>